<reference evidence="12" key="3">
    <citation type="journal article" date="2017" name="PLoS ONE">
        <title>Infection with purified Piscine orthoreovirus demonstrates a causal relationship with heart and skeletal muscle inflammation in Atlantic salmon.</title>
        <authorList>
            <person name="Wessel O."/>
            <person name="Braaen S."/>
            <person name="Alarcon M."/>
            <person name="Haatveit H."/>
            <person name="Roos N."/>
            <person name="Markussen T."/>
            <person name="Tengs T."/>
            <person name="Dahle M.K."/>
            <person name="Rimstad E."/>
        </authorList>
    </citation>
    <scope>NUCLEOTIDE SEQUENCE</scope>
    <source>
        <strain evidence="12">NOR2012-V3621</strain>
    </source>
</reference>
<dbReference type="GO" id="GO:0006397">
    <property type="term" value="P:mRNA processing"/>
    <property type="evidence" value="ECO:0007669"/>
    <property type="project" value="UniProtKB-KW"/>
</dbReference>
<evidence type="ECO:0000256" key="1">
    <source>
        <dbReference type="ARBA" id="ARBA00022664"/>
    </source>
</evidence>
<evidence type="ECO:0000256" key="7">
    <source>
        <dbReference type="ARBA" id="ARBA00022840"/>
    </source>
</evidence>
<dbReference type="EMBL" id="MH093907">
    <property type="protein sequence ID" value="AXF48059.1"/>
    <property type="molecule type" value="Genomic_RNA"/>
</dbReference>
<reference evidence="15" key="7">
    <citation type="journal article" date="2020" name="Pathogens">
        <title>Piscine Orthoreovirus-1 Isolates Differ in Their Ability to Induce Heart and Skeletal Muscle Inflammation in Atlantic Salmon (Salmo salar).</title>
        <authorList>
            <person name="Wessel O."/>
            <person name="Hansen E.F."/>
            <person name="Dahle M.K."/>
            <person name="Alarcon M."/>
            <person name="Vatne N.A."/>
            <person name="Nyman I.B."/>
            <person name="Soleim K.B."/>
            <person name="Dhamotharan K."/>
            <person name="Timmerhaus G."/>
            <person name="Markussen T."/>
            <person name="Lund M."/>
            <person name="Aanes H."/>
            <person name="Devold M."/>
            <person name="Inami M."/>
            <person name="Lovoll M."/>
            <person name="Rimstad E."/>
        </authorList>
    </citation>
    <scope>NUCLEOTIDE SEQUENCE</scope>
    <source>
        <strain evidence="15">PRV-1 NOR-1997-V4105</strain>
    </source>
</reference>
<sequence>MERLKRKDKYKNTNTKENTQELTVDESAVSSNNPTGKTTDNGGVGKNRGSLPAISASDSDSSEEEAIVEVQRIKKSKAQKKSTKLATTTQNDSNESNIVTQPGMGMSANVSTINVLPPTVTMPLQTTQSSPGPAVDQSGETKLGRSSNVSGKEAAMQAPAVDRSEITDNPRYDPTTSTGTTSCPLCFMTLSSVPDLLLHISMRHAPIDSFSTTAPQIQDAERQFITIWSAHNAAALSSLSTGLTTSSSFLSKVPPRLFVFDDGICSSFRFMTAVEARYLPEVRGYAWYDEIYDIILPFPASAVVRIVLDTDWAMVSDETLPIKLTTLLPTLSNVGLLRQVLTVLSDNSKYNPVWARANVIVMGVKFILANLVINRSSSWAQDSTPSVSGRLLRTVPGKPEYWPLMYPRRTLNANVSKISRFVEQTQAERTGRVDRAMLYQGEKVIYTDVAETCDTLTVRLRDMWTGKIFKMHYTHSDIALALSECARVVSFSAVMALSPRTILPCRATTDERKLAQVLNIARLGDLRLRIEPIIQSAADTLRSVTMLEINPKILTAVLNRICENQTQSVTVTGTILRLLSSATTDSSAFWTCIASWLYNGIVTTTLRQQDYPNPTASITDYTALWSALIVSLVSPLTNDPNAPVKIFMTMANLFNGYERIPMNNASMTQGTPPWAFNNPNKWPACFIQPRNINQNIAPFMRAWADLIHRYWPQPGVVNYGSPHHLGATELLVEDGQIVTPLPVQPQQFEYAALDRDNEMSTWINQVCNFFIRCINGTDLRTASNQATQQALISAISQLKTSPSLTYGYMSRYLPYELAMISPTLALPPFQIPFQRLNVNDIVYQIGVRRHVVRDQVEPALDTSSTLETIGQLIEIDAQALLVSLLSGTMNAKVLPSVHYAEKITPLYMDDDFFAPHQRAVVVSEAYSLVRTIISQISDTRGPQLNPLAWIPAPNASSPVSAEVARLVNDMIKEAFDMPGELLEGLIGYGDPRYTQVEIVAQRCRAAPLRFEPLIPPSVLAQELQLVENVITAEPNLFGLATGDLYLERIDTSAGFSGLNVIGWEQWDANTPGVIVAGSSLLICSGFNGVDPMIMDADGVERPITGRWVVTLEAWRSSVVTVQKLLLPRIRAGKLAVRILVGIFPYTINYYEPAVGIDEWKLLSDWASMCEPTGIPAIPFTAPVPSDVSVVTAACVRYLRCSTFNEGSLMATNAGSPRTVFGQSVEFDIGRWMQLCDLNTGVDEIQLPNMIEFYQIFRRYNITQTELTQVVTLTGTLTHPVLN</sequence>
<evidence type="ECO:0000313" key="14">
    <source>
        <dbReference type="EMBL" id="QCT85140.1"/>
    </source>
</evidence>
<reference evidence="10" key="2">
    <citation type="journal article" date="2016" name="Vet. Res.">
        <title>The non-structural protein ?NS of piscine orthoreovirus (PRV) forms viral factory-like structures.</title>
        <authorList>
            <person name="Haatveit H.M."/>
            <person name="Nyman I.B."/>
            <person name="Markussen T."/>
            <person name="Wessel O."/>
            <person name="Dahle M.K."/>
            <person name="Rimstad E."/>
        </authorList>
    </citation>
    <scope>NUCLEOTIDE SEQUENCE</scope>
    <source>
        <strain evidence="10">050607</strain>
    </source>
</reference>
<dbReference type="InterPro" id="IPR044949">
    <property type="entry name" value="Lambda-1/VP3_sf"/>
</dbReference>
<feature type="region of interest" description="Disordered" evidence="8">
    <location>
        <begin position="124"/>
        <end position="178"/>
    </location>
</feature>
<reference evidence="16" key="8">
    <citation type="journal article" date="2020" name="Virus Evol.">
        <title>Genomes reveal genetic diversity of Piscine orthoreovirus in farmed and free-ranging salmonids from Canada and USA.</title>
        <authorList>
            <person name="Siah A."/>
            <person name="Breyta R.B."/>
            <person name="Warheit K.I."/>
            <person name="Gagne N."/>
            <person name="Purcell M.K."/>
            <person name="Morrison D."/>
            <person name="Powell J.F.F."/>
            <person name="Johnson S.C."/>
        </authorList>
    </citation>
    <scope>NUCLEOTIDE SEQUENCE</scope>
    <source>
        <strain evidence="16">N78942</strain>
    </source>
</reference>
<evidence type="ECO:0000256" key="2">
    <source>
        <dbReference type="ARBA" id="ARBA00022723"/>
    </source>
</evidence>
<feature type="compositionally biased region" description="Polar residues" evidence="8">
    <location>
        <begin position="138"/>
        <end position="150"/>
    </location>
</feature>
<evidence type="ECO:0000256" key="6">
    <source>
        <dbReference type="ARBA" id="ARBA00022833"/>
    </source>
</evidence>
<feature type="compositionally biased region" description="Basic residues" evidence="8">
    <location>
        <begin position="73"/>
        <end position="83"/>
    </location>
</feature>
<feature type="compositionally biased region" description="Basic and acidic residues" evidence="8">
    <location>
        <begin position="162"/>
        <end position="171"/>
    </location>
</feature>
<evidence type="ECO:0000259" key="9">
    <source>
        <dbReference type="Pfam" id="PF22033"/>
    </source>
</evidence>
<dbReference type="EMBL" id="MK675824">
    <property type="protein sequence ID" value="QCT85140.1"/>
    <property type="molecule type" value="Genomic_RNA"/>
</dbReference>
<accession>A0A0G2YLQ2</accession>
<proteinExistence type="evidence at transcript level"/>
<protein>
    <submittedName>
        <fullName evidence="11 13">Core shell</fullName>
    </submittedName>
    <submittedName>
        <fullName evidence="10 14">Lambda 1</fullName>
    </submittedName>
    <submittedName>
        <fullName evidence="12">Lambda1</fullName>
    </submittedName>
</protein>
<dbReference type="EMBL" id="KT429750">
    <property type="protein sequence ID" value="ALN70046.1"/>
    <property type="molecule type" value="mRNA"/>
</dbReference>
<name>A0A0G2YLQ2_9REOV</name>
<dbReference type="EMBL" id="KR337475">
    <property type="protein sequence ID" value="AKI88494.1"/>
    <property type="molecule type" value="Genomic_RNA"/>
</dbReference>
<keyword evidence="3" id="KW-0547">Nucleotide-binding</keyword>
<keyword evidence="5" id="KW-0378">Hydrolase</keyword>
<keyword evidence="7" id="KW-0067">ATP-binding</keyword>
<reference evidence="14" key="5">
    <citation type="journal article" date="2019" name="Viruses">
        <title>Evolution of the Piscine orthoreovirus Genome Linked to Emergence of Heart and Skeletal Muscle Inflammation in Farmed Atlantic Salmon (Salmo salar).</title>
        <authorList>
            <person name="Dhamotharan K."/>
            <person name="Tengs T."/>
            <person name="Wessel O."/>
            <person name="Braaen S."/>
            <person name="Nyman I.B."/>
            <person name="Hansen E.F."/>
            <person name="Christiansen D.H."/>
            <person name="Dahle M.K."/>
            <person name="Rimstad E."/>
            <person name="Markussen T."/>
        </authorList>
    </citation>
    <scope>NUCLEOTIDE SEQUENCE</scope>
    <source>
        <strain evidence="14">NOR-1997</strain>
    </source>
</reference>
<keyword evidence="2" id="KW-0479">Metal-binding</keyword>
<dbReference type="GO" id="GO:0008270">
    <property type="term" value="F:zinc ion binding"/>
    <property type="evidence" value="ECO:0007669"/>
    <property type="project" value="UniProtKB-KW"/>
</dbReference>
<evidence type="ECO:0000313" key="17">
    <source>
        <dbReference type="Proteomes" id="UP000104365"/>
    </source>
</evidence>
<evidence type="ECO:0000313" key="15">
    <source>
        <dbReference type="EMBL" id="QPZ89329.1"/>
    </source>
</evidence>
<dbReference type="GO" id="GO:0003724">
    <property type="term" value="F:RNA helicase activity"/>
    <property type="evidence" value="ECO:0007669"/>
    <property type="project" value="InterPro"/>
</dbReference>
<feature type="region of interest" description="Disordered" evidence="8">
    <location>
        <begin position="1"/>
        <end position="105"/>
    </location>
</feature>
<feature type="compositionally biased region" description="Polar residues" evidence="8">
    <location>
        <begin position="12"/>
        <end position="41"/>
    </location>
</feature>
<organism evidence="10">
    <name type="scientific">Piscine orthoreovirus</name>
    <dbReference type="NCBI Taxonomy" id="1157337"/>
    <lineage>
        <taxon>Viruses</taxon>
        <taxon>Riboviria</taxon>
        <taxon>Orthornavirae</taxon>
        <taxon>Duplornaviricota</taxon>
        <taxon>Resentoviricetes</taxon>
        <taxon>Reovirales</taxon>
        <taxon>Spinareoviridae</taxon>
        <taxon>Orthoreovirus</taxon>
        <taxon>Orthoreovirus piscis</taxon>
    </lineage>
</organism>
<feature type="compositionally biased region" description="Polar residues" evidence="8">
    <location>
        <begin position="91"/>
        <end position="100"/>
    </location>
</feature>
<evidence type="ECO:0000256" key="4">
    <source>
        <dbReference type="ARBA" id="ARBA00022771"/>
    </source>
</evidence>
<evidence type="ECO:0000313" key="11">
    <source>
        <dbReference type="EMBL" id="ALN70046.1"/>
    </source>
</evidence>
<dbReference type="InterPro" id="IPR054176">
    <property type="entry name" value="Lamba1_VP3"/>
</dbReference>
<dbReference type="Gene3D" id="3.90.1830.10">
    <property type="entry name" value="Inner capsid protein lambda-1"/>
    <property type="match status" value="1"/>
</dbReference>
<dbReference type="GO" id="GO:0016787">
    <property type="term" value="F:hydrolase activity"/>
    <property type="evidence" value="ECO:0007669"/>
    <property type="project" value="UniProtKB-KW"/>
</dbReference>
<evidence type="ECO:0000313" key="16">
    <source>
        <dbReference type="EMBL" id="QWL55021.1"/>
    </source>
</evidence>
<dbReference type="EMBL" id="MW279845">
    <property type="protein sequence ID" value="QPZ89329.1"/>
    <property type="molecule type" value="Genomic_RNA"/>
</dbReference>
<keyword evidence="4" id="KW-0863">Zinc-finger</keyword>
<dbReference type="Pfam" id="PF22033">
    <property type="entry name" value="Lamba1_VP3"/>
    <property type="match status" value="1"/>
</dbReference>
<dbReference type="Proteomes" id="UP000104365">
    <property type="component" value="Genome"/>
</dbReference>
<reference evidence="11 17" key="1">
    <citation type="journal article" date="2015" name="PLoS ONE">
        <title>Piscine Reovirus: Genomic and Molecular Phylogenetic Analysis from Farmed and Wild Salmonids Collected on the Canada/US Pacific Coast.</title>
        <authorList>
            <person name="Siah A."/>
            <person name="Morrison D.B."/>
            <person name="Fringuelli E."/>
            <person name="Savage P."/>
            <person name="Richmond Z."/>
            <person name="Johns R."/>
            <person name="Purcell M.K."/>
            <person name="Johnson S.C."/>
            <person name="Saksida S.M."/>
        </authorList>
    </citation>
    <scope>NUCLEOTIDE SEQUENCE [LARGE SCALE GENOMIC DNA]</scope>
    <source>
        <strain evidence="11">WSKFH12_14</strain>
    </source>
</reference>
<reference evidence="13" key="4">
    <citation type="journal article" date="2018" name="Facets (Ott)">
        <title>The same strain of Piscine orthoreovirus (PRV-1) is involved in the development of different, but related, diseases in Atlantic and Pacific Salmon in British Columbia.</title>
        <authorList>
            <person name="Di Cicco E."/>
            <person name="Ferguson H.W."/>
            <person name="Kaukinen K.H."/>
            <person name="Schulze A.D."/>
            <person name="Li S."/>
            <person name="Tabata A."/>
            <person name="Guenther O.P."/>
            <person name="Mordecai G."/>
            <person name="Suttle C.A."/>
            <person name="Miller K.M."/>
        </authorList>
    </citation>
    <scope>NUCLEOTIDE SEQUENCE</scope>
    <source>
        <strain evidence="13">P.2-3_G460</strain>
    </source>
</reference>
<feature type="domain" description="Inner capsid protein lambda-1/VP3" evidence="9">
    <location>
        <begin position="304"/>
        <end position="1254"/>
    </location>
</feature>
<dbReference type="EMBL" id="KY429945">
    <property type="protein sequence ID" value="ATE91070.1"/>
    <property type="molecule type" value="Genomic_RNA"/>
</dbReference>
<dbReference type="GO" id="GO:0005524">
    <property type="term" value="F:ATP binding"/>
    <property type="evidence" value="ECO:0007669"/>
    <property type="project" value="UniProtKB-KW"/>
</dbReference>
<evidence type="ECO:0000313" key="13">
    <source>
        <dbReference type="EMBL" id="AXF48059.1"/>
    </source>
</evidence>
<evidence type="ECO:0000256" key="3">
    <source>
        <dbReference type="ARBA" id="ARBA00022741"/>
    </source>
</evidence>
<reference evidence="14" key="6">
    <citation type="submission" date="2019-03" db="EMBL/GenBank/DDBJ databases">
        <authorList>
            <person name="Kannimuthu D."/>
            <person name="Tengs T."/>
            <person name="Wessel O."/>
            <person name="Braaen S."/>
            <person name="Nyman I.B."/>
            <person name="Hansen E.F."/>
            <person name="Christiansen D.H."/>
            <person name="Dahle M.K."/>
            <person name="Rimstad E."/>
            <person name="Markussen T."/>
        </authorList>
    </citation>
    <scope>NUCLEOTIDE SEQUENCE</scope>
    <source>
        <strain evidence="14">NOR-1997</strain>
    </source>
</reference>
<evidence type="ECO:0000256" key="8">
    <source>
        <dbReference type="SAM" id="MobiDB-lite"/>
    </source>
</evidence>
<evidence type="ECO:0000256" key="5">
    <source>
        <dbReference type="ARBA" id="ARBA00022801"/>
    </source>
</evidence>
<dbReference type="EMBL" id="MW354817">
    <property type="protein sequence ID" value="QWL55021.1"/>
    <property type="molecule type" value="Genomic_RNA"/>
</dbReference>
<keyword evidence="6" id="KW-0862">Zinc</keyword>
<keyword evidence="1" id="KW-0507">mRNA processing</keyword>
<evidence type="ECO:0000313" key="10">
    <source>
        <dbReference type="EMBL" id="AKI88494.1"/>
    </source>
</evidence>
<evidence type="ECO:0000313" key="12">
    <source>
        <dbReference type="EMBL" id="ATE91070.1"/>
    </source>
</evidence>